<accession>A0A6I6MWA0</accession>
<sequence>MPFTALIRSFSVVVIVIGAIMFALGVASVVLSLMGRGIGYLSGADIQGSLALMLTASLVYVLCRMHEARAATDEQAALLIEILAQLRADRTNAAGQDTTPEHKSE</sequence>
<name>A0A6I6MWA0_9CAUL</name>
<dbReference type="EMBL" id="CP047045">
    <property type="protein sequence ID" value="QGZ95473.1"/>
    <property type="molecule type" value="Genomic_DNA"/>
</dbReference>
<gene>
    <name evidence="2" type="ORF">DSM104635_02322</name>
</gene>
<dbReference type="AlphaFoldDB" id="A0A6I6MWA0"/>
<proteinExistence type="predicted"/>
<keyword evidence="1" id="KW-0472">Membrane</keyword>
<keyword evidence="1" id="KW-0812">Transmembrane</keyword>
<evidence type="ECO:0000256" key="1">
    <source>
        <dbReference type="SAM" id="Phobius"/>
    </source>
</evidence>
<dbReference type="KEGG" id="tsv:DSM104635_02322"/>
<keyword evidence="1" id="KW-1133">Transmembrane helix</keyword>
<reference evidence="3" key="1">
    <citation type="submission" date="2019-12" db="EMBL/GenBank/DDBJ databases">
        <title>Complete genome of Terracaulis silvestris 0127_4.</title>
        <authorList>
            <person name="Vieira S."/>
            <person name="Riedel T."/>
            <person name="Sproer C."/>
            <person name="Pascual J."/>
            <person name="Boedeker C."/>
            <person name="Overmann J."/>
        </authorList>
    </citation>
    <scope>NUCLEOTIDE SEQUENCE [LARGE SCALE GENOMIC DNA]</scope>
    <source>
        <strain evidence="3">0127_4</strain>
    </source>
</reference>
<organism evidence="2 3">
    <name type="scientific">Terricaulis silvestris</name>
    <dbReference type="NCBI Taxonomy" id="2686094"/>
    <lineage>
        <taxon>Bacteria</taxon>
        <taxon>Pseudomonadati</taxon>
        <taxon>Pseudomonadota</taxon>
        <taxon>Alphaproteobacteria</taxon>
        <taxon>Caulobacterales</taxon>
        <taxon>Caulobacteraceae</taxon>
        <taxon>Terricaulis</taxon>
    </lineage>
</organism>
<feature type="transmembrane region" description="Helical" evidence="1">
    <location>
        <begin position="12"/>
        <end position="34"/>
    </location>
</feature>
<feature type="transmembrane region" description="Helical" evidence="1">
    <location>
        <begin position="46"/>
        <end position="63"/>
    </location>
</feature>
<evidence type="ECO:0000313" key="3">
    <source>
        <dbReference type="Proteomes" id="UP000431269"/>
    </source>
</evidence>
<dbReference type="Proteomes" id="UP000431269">
    <property type="component" value="Chromosome"/>
</dbReference>
<keyword evidence="3" id="KW-1185">Reference proteome</keyword>
<protein>
    <submittedName>
        <fullName evidence="2">Uncharacterized protein</fullName>
    </submittedName>
</protein>
<dbReference type="RefSeq" id="WP_158766331.1">
    <property type="nucleotide sequence ID" value="NZ_CP047045.1"/>
</dbReference>
<evidence type="ECO:0000313" key="2">
    <source>
        <dbReference type="EMBL" id="QGZ95473.1"/>
    </source>
</evidence>